<protein>
    <submittedName>
        <fullName evidence="2">Restriction endonuclease</fullName>
    </submittedName>
</protein>
<dbReference type="CDD" id="cd06260">
    <property type="entry name" value="DUF820-like"/>
    <property type="match status" value="1"/>
</dbReference>
<dbReference type="Pfam" id="PF05685">
    <property type="entry name" value="Uma2"/>
    <property type="match status" value="1"/>
</dbReference>
<name>A0A450ZYJ2_9GAMM</name>
<keyword evidence="2" id="KW-0255">Endonuclease</keyword>
<organism evidence="2">
    <name type="scientific">Candidatus Kentrum sp. TC</name>
    <dbReference type="NCBI Taxonomy" id="2126339"/>
    <lineage>
        <taxon>Bacteria</taxon>
        <taxon>Pseudomonadati</taxon>
        <taxon>Pseudomonadota</taxon>
        <taxon>Gammaproteobacteria</taxon>
        <taxon>Candidatus Kentrum</taxon>
    </lineage>
</organism>
<dbReference type="PANTHER" id="PTHR34107">
    <property type="entry name" value="SLL0198 PROTEIN-RELATED"/>
    <property type="match status" value="1"/>
</dbReference>
<dbReference type="SUPFAM" id="SSF52980">
    <property type="entry name" value="Restriction endonuclease-like"/>
    <property type="match status" value="1"/>
</dbReference>
<reference evidence="2" key="1">
    <citation type="submission" date="2019-02" db="EMBL/GenBank/DDBJ databases">
        <authorList>
            <person name="Gruber-Vodicka R. H."/>
            <person name="Seah K. B. B."/>
        </authorList>
    </citation>
    <scope>NUCLEOTIDE SEQUENCE</scope>
    <source>
        <strain evidence="2">BECK_BZ126</strain>
    </source>
</reference>
<dbReference type="PANTHER" id="PTHR34107:SF4">
    <property type="entry name" value="SLL1222 PROTEIN"/>
    <property type="match status" value="1"/>
</dbReference>
<dbReference type="Gene3D" id="3.90.1570.10">
    <property type="entry name" value="tt1808, chain A"/>
    <property type="match status" value="1"/>
</dbReference>
<evidence type="ECO:0000259" key="1">
    <source>
        <dbReference type="Pfam" id="PF05685"/>
    </source>
</evidence>
<dbReference type="GO" id="GO:0004519">
    <property type="term" value="F:endonuclease activity"/>
    <property type="evidence" value="ECO:0007669"/>
    <property type="project" value="UniProtKB-KW"/>
</dbReference>
<keyword evidence="2" id="KW-0378">Hydrolase</keyword>
<dbReference type="AlphaFoldDB" id="A0A450ZYJ2"/>
<proteinExistence type="predicted"/>
<dbReference type="InterPro" id="IPR008538">
    <property type="entry name" value="Uma2"/>
</dbReference>
<dbReference type="InterPro" id="IPR011335">
    <property type="entry name" value="Restrct_endonuc-II-like"/>
</dbReference>
<sequence length="165" mass="18510">MQWSEVLANPTLRDLPYKVELNEQGKIEMSPASNRHGILQSRLVRLMARFPPEGESITECAIGTASGVKVADVAWASRAFFLRQELDQDPFEYAPDICVEIVSPGNSATEIEKKIAAYLERGALEVWLVDLAGNCRFFNREGEQNETAFRISGQALTELKRRIPL</sequence>
<dbReference type="EMBL" id="CAADFW010000027">
    <property type="protein sequence ID" value="VFK58833.1"/>
    <property type="molecule type" value="Genomic_DNA"/>
</dbReference>
<accession>A0A450ZYJ2</accession>
<evidence type="ECO:0000313" key="2">
    <source>
        <dbReference type="EMBL" id="VFK58833.1"/>
    </source>
</evidence>
<gene>
    <name evidence="2" type="ORF">BECKTC1821F_GA0114240_10279</name>
</gene>
<keyword evidence="2" id="KW-0540">Nuclease</keyword>
<dbReference type="InterPro" id="IPR012296">
    <property type="entry name" value="Nuclease_put_TT1808"/>
</dbReference>
<feature type="domain" description="Putative restriction endonuclease" evidence="1">
    <location>
        <begin position="16"/>
        <end position="134"/>
    </location>
</feature>